<accession>S3ZP79</accession>
<dbReference type="AlphaFoldDB" id="S3ZP79"/>
<evidence type="ECO:0000256" key="3">
    <source>
        <dbReference type="ARBA" id="ARBA00025589"/>
    </source>
</evidence>
<dbReference type="InterPro" id="IPR043502">
    <property type="entry name" value="DNA/RNA_pol_sf"/>
</dbReference>
<dbReference type="Gene3D" id="3.30.1490.100">
    <property type="entry name" value="DNA polymerase, Y-family, little finger domain"/>
    <property type="match status" value="1"/>
</dbReference>
<dbReference type="InterPro" id="IPR001126">
    <property type="entry name" value="UmuC"/>
</dbReference>
<feature type="region of interest" description="Disordered" evidence="4">
    <location>
        <begin position="382"/>
        <end position="462"/>
    </location>
</feature>
<proteinExistence type="inferred from homology"/>
<comment type="similarity">
    <text evidence="1">Belongs to the DNA polymerase type-Y family.</text>
</comment>
<evidence type="ECO:0000256" key="4">
    <source>
        <dbReference type="SAM" id="MobiDB-lite"/>
    </source>
</evidence>
<evidence type="ECO:0000259" key="5">
    <source>
        <dbReference type="PROSITE" id="PS50173"/>
    </source>
</evidence>
<dbReference type="Gene3D" id="3.30.70.270">
    <property type="match status" value="1"/>
</dbReference>
<feature type="compositionally biased region" description="Low complexity" evidence="4">
    <location>
        <begin position="450"/>
        <end position="462"/>
    </location>
</feature>
<sequence>MAPESGERGMSTLYVRFLTSGPEGAPGEALLPQLLAVVGEFTPVVEALPPDAALADVSGARRYFGRDAAGIAALIRVRTLALYGVDCLIGAGPGPMLARMAARDAAPGVTRVVPGSPDAVAEFLDGRPVAELPGVGRAGARTLCEYGLDTVGRVAAAPLSTLQRLVGARAGRELYDRAHGVDRARVAPNAATRSLAVERPFPRDEIDPHRHRRALLSGAEELGVRLRGDAQVCRSLTLTVRYADRSVTTRTRALPEPTAHAAALTAAAYRMYEALGLQRARVRALALRAEGIAPAALAARQLTFDPADEKARRRRREGPPHRGGGRPGPGEVRPGGDRAGDAGGRVRDAGARAGDAAQVVAPPRRGGQAPGLIIAVRLGPSPARAVQTAPAPPALRRKTSPCPRSAPAPSVTSPTSRTPTGSNPSPGSRRGRGTTKPRTSTGATSRNWTAAARCSPSRRSPR</sequence>
<feature type="compositionally biased region" description="Basic and acidic residues" evidence="4">
    <location>
        <begin position="334"/>
        <end position="350"/>
    </location>
</feature>
<name>S3ZP79_9ACTN</name>
<feature type="compositionally biased region" description="Low complexity" evidence="4">
    <location>
        <begin position="403"/>
        <end position="428"/>
    </location>
</feature>
<evidence type="ECO:0000256" key="1">
    <source>
        <dbReference type="ARBA" id="ARBA00010945"/>
    </source>
</evidence>
<dbReference type="Proteomes" id="UP000014629">
    <property type="component" value="Unassembled WGS sequence"/>
</dbReference>
<dbReference type="Pfam" id="PF00817">
    <property type="entry name" value="IMS"/>
    <property type="match status" value="1"/>
</dbReference>
<dbReference type="InterPro" id="IPR050356">
    <property type="entry name" value="SulA_CellDiv_inhibitor"/>
</dbReference>
<dbReference type="Gene3D" id="1.10.150.20">
    <property type="entry name" value="5' to 3' exonuclease, C-terminal subdomain"/>
    <property type="match status" value="1"/>
</dbReference>
<dbReference type="InterPro" id="IPR053848">
    <property type="entry name" value="IMS_HHH_1"/>
</dbReference>
<dbReference type="Pfam" id="PF11799">
    <property type="entry name" value="IMS_C"/>
    <property type="match status" value="1"/>
</dbReference>
<dbReference type="PANTHER" id="PTHR35369:SF2">
    <property type="entry name" value="BLR3025 PROTEIN"/>
    <property type="match status" value="1"/>
</dbReference>
<reference evidence="6 7" key="1">
    <citation type="submission" date="2013-02" db="EMBL/GenBank/DDBJ databases">
        <title>Draft Genome Sequence of Streptomyces aurantiacus, Which Produces Setomimycin.</title>
        <authorList>
            <person name="Gruening B.A."/>
            <person name="Praeg A."/>
            <person name="Erxleben A."/>
            <person name="Guenther S."/>
            <person name="Mueller M."/>
        </authorList>
    </citation>
    <scope>NUCLEOTIDE SEQUENCE [LARGE SCALE GENOMIC DNA]</scope>
    <source>
        <strain evidence="6 7">JA 4570</strain>
    </source>
</reference>
<dbReference type="GO" id="GO:0003887">
    <property type="term" value="F:DNA-directed DNA polymerase activity"/>
    <property type="evidence" value="ECO:0007669"/>
    <property type="project" value="InterPro"/>
</dbReference>
<dbReference type="EMBL" id="AOPZ01000442">
    <property type="protein sequence ID" value="EPH40145.1"/>
    <property type="molecule type" value="Genomic_DNA"/>
</dbReference>
<evidence type="ECO:0000256" key="2">
    <source>
        <dbReference type="ARBA" id="ARBA00022763"/>
    </source>
</evidence>
<dbReference type="PANTHER" id="PTHR35369">
    <property type="entry name" value="BLR3025 PROTEIN-RELATED"/>
    <property type="match status" value="1"/>
</dbReference>
<dbReference type="PROSITE" id="PS50173">
    <property type="entry name" value="UMUC"/>
    <property type="match status" value="1"/>
</dbReference>
<comment type="function">
    <text evidence="3">Poorly processive, error-prone DNA polymerase involved in untargeted mutagenesis. Copies undamaged DNA at stalled replication forks, which arise in vivo from mismatched or misaligned primer ends. These misaligned primers can be extended by PolIV. Exhibits no 3'-5' exonuclease (proofreading) activity. May be involved in translesional synthesis, in conjunction with the beta clamp from PolIII.</text>
</comment>
<keyword evidence="2" id="KW-0227">DNA damage</keyword>
<dbReference type="SUPFAM" id="SSF56672">
    <property type="entry name" value="DNA/RNA polymerases"/>
    <property type="match status" value="1"/>
</dbReference>
<keyword evidence="7" id="KW-1185">Reference proteome</keyword>
<dbReference type="GO" id="GO:0003684">
    <property type="term" value="F:damaged DNA binding"/>
    <property type="evidence" value="ECO:0007669"/>
    <property type="project" value="InterPro"/>
</dbReference>
<organism evidence="6 7">
    <name type="scientific">Streptomyces aurantiacus JA 4570</name>
    <dbReference type="NCBI Taxonomy" id="1286094"/>
    <lineage>
        <taxon>Bacteria</taxon>
        <taxon>Bacillati</taxon>
        <taxon>Actinomycetota</taxon>
        <taxon>Actinomycetes</taxon>
        <taxon>Kitasatosporales</taxon>
        <taxon>Streptomycetaceae</taxon>
        <taxon>Streptomyces</taxon>
        <taxon>Streptomyces aurantiacus group</taxon>
    </lineage>
</organism>
<dbReference type="PATRIC" id="fig|1286094.4.peg.6718"/>
<gene>
    <name evidence="6" type="ORF">STRAU_6795</name>
</gene>
<comment type="caution">
    <text evidence="6">The sequence shown here is derived from an EMBL/GenBank/DDBJ whole genome shotgun (WGS) entry which is preliminary data.</text>
</comment>
<feature type="region of interest" description="Disordered" evidence="4">
    <location>
        <begin position="303"/>
        <end position="368"/>
    </location>
</feature>
<evidence type="ECO:0000313" key="6">
    <source>
        <dbReference type="EMBL" id="EPH40145.1"/>
    </source>
</evidence>
<feature type="domain" description="UmuC" evidence="5">
    <location>
        <begin position="33"/>
        <end position="136"/>
    </location>
</feature>
<dbReference type="InterPro" id="IPR036775">
    <property type="entry name" value="DNA_pol_Y-fam_lit_finger_sf"/>
</dbReference>
<dbReference type="InterPro" id="IPR043128">
    <property type="entry name" value="Rev_trsase/Diguanyl_cyclase"/>
</dbReference>
<dbReference type="GO" id="GO:0006281">
    <property type="term" value="P:DNA repair"/>
    <property type="evidence" value="ECO:0007669"/>
    <property type="project" value="InterPro"/>
</dbReference>
<dbReference type="SUPFAM" id="SSF100879">
    <property type="entry name" value="Lesion bypass DNA polymerase (Y-family), little finger domain"/>
    <property type="match status" value="1"/>
</dbReference>
<protein>
    <submittedName>
        <fullName evidence="6">Putative DNA polymerase IV</fullName>
    </submittedName>
</protein>
<dbReference type="InterPro" id="IPR017961">
    <property type="entry name" value="DNA_pol_Y-fam_little_finger"/>
</dbReference>
<dbReference type="Pfam" id="PF21999">
    <property type="entry name" value="IMS_HHH_1"/>
    <property type="match status" value="1"/>
</dbReference>
<evidence type="ECO:0000313" key="7">
    <source>
        <dbReference type="Proteomes" id="UP000014629"/>
    </source>
</evidence>